<evidence type="ECO:0000313" key="2">
    <source>
        <dbReference type="EMBL" id="KFF31882.1"/>
    </source>
</evidence>
<organism evidence="2 3">
    <name type="scientific">Bifidobacterium bombi DSM 19703</name>
    <dbReference type="NCBI Taxonomy" id="1341695"/>
    <lineage>
        <taxon>Bacteria</taxon>
        <taxon>Bacillati</taxon>
        <taxon>Actinomycetota</taxon>
        <taxon>Actinomycetes</taxon>
        <taxon>Bifidobacteriales</taxon>
        <taxon>Bifidobacteriaceae</taxon>
        <taxon>Bifidobacterium</taxon>
    </lineage>
</organism>
<keyword evidence="1" id="KW-0812">Transmembrane</keyword>
<protein>
    <submittedName>
        <fullName evidence="2">Flp pilus assembly protein TadB</fullName>
    </submittedName>
</protein>
<sequence length="237" mass="25219">MRDVQSAVLTGCFLFVAVLLCGFKCGSTVERLVCVRGGAVVGGGMPTDGAEAVDYTAGAKGSGMLALIDAVQAHVRSGGSLNKAFAPYMSGEWLSSTPSLPNVDQLARMLETFAQADESEAQVRRMAVELDLACRISQSSGCPAVHCLEAVKDSYRRMRLLDDQMENALAVPKASVRLLTVLPVAAVMFAELLGAHSLAFLFGANAGRLCLVLGTLIYMIGVMWMKILTERVIEAIQ</sequence>
<dbReference type="RefSeq" id="WP_152570147.1">
    <property type="nucleotide sequence ID" value="NZ_ATLK01000001.1"/>
</dbReference>
<keyword evidence="1" id="KW-1133">Transmembrane helix</keyword>
<feature type="transmembrane region" description="Helical" evidence="1">
    <location>
        <begin position="206"/>
        <end position="225"/>
    </location>
</feature>
<feature type="transmembrane region" description="Helical" evidence="1">
    <location>
        <begin position="6"/>
        <end position="23"/>
    </location>
</feature>
<gene>
    <name evidence="2" type="ORF">BBOMB_1291</name>
</gene>
<dbReference type="EMBL" id="ATLK01000001">
    <property type="protein sequence ID" value="KFF31882.1"/>
    <property type="molecule type" value="Genomic_DNA"/>
</dbReference>
<dbReference type="Proteomes" id="UP000028730">
    <property type="component" value="Unassembled WGS sequence"/>
</dbReference>
<accession>A0A086BPL8</accession>
<feature type="transmembrane region" description="Helical" evidence="1">
    <location>
        <begin position="178"/>
        <end position="200"/>
    </location>
</feature>
<dbReference type="AlphaFoldDB" id="A0A086BPL8"/>
<keyword evidence="1" id="KW-0472">Membrane</keyword>
<proteinExistence type="predicted"/>
<dbReference type="eggNOG" id="COG4965">
    <property type="taxonomic scope" value="Bacteria"/>
</dbReference>
<evidence type="ECO:0000256" key="1">
    <source>
        <dbReference type="SAM" id="Phobius"/>
    </source>
</evidence>
<comment type="caution">
    <text evidence="2">The sequence shown here is derived from an EMBL/GenBank/DDBJ whole genome shotgun (WGS) entry which is preliminary data.</text>
</comment>
<name>A0A086BPL8_9BIFI</name>
<dbReference type="OrthoDB" id="3239585at2"/>
<dbReference type="STRING" id="1341695.BBOMB_1291"/>
<reference evidence="2 3" key="1">
    <citation type="journal article" date="2014" name="Appl. Environ. Microbiol.">
        <title>Genomic encyclopedia of type strains of the genus Bifidobacterium.</title>
        <authorList>
            <person name="Milani C."/>
            <person name="Lugli G.A."/>
            <person name="Duranti S."/>
            <person name="Turroni F."/>
            <person name="Bottacini F."/>
            <person name="Mangifesta M."/>
            <person name="Sanchez B."/>
            <person name="Viappiani A."/>
            <person name="Mancabelli L."/>
            <person name="Taminiau B."/>
            <person name="Delcenserie V."/>
            <person name="Barrangou R."/>
            <person name="Margolles A."/>
            <person name="van Sinderen D."/>
            <person name="Ventura M."/>
        </authorList>
    </citation>
    <scope>NUCLEOTIDE SEQUENCE [LARGE SCALE GENOMIC DNA]</scope>
    <source>
        <strain evidence="2 3">DSM 19703</strain>
    </source>
</reference>
<evidence type="ECO:0000313" key="3">
    <source>
        <dbReference type="Proteomes" id="UP000028730"/>
    </source>
</evidence>
<keyword evidence="3" id="KW-1185">Reference proteome</keyword>